<reference evidence="2" key="1">
    <citation type="submission" date="2021-01" db="EMBL/GenBank/DDBJ databases">
        <title>Caligus Genome Assembly.</title>
        <authorList>
            <person name="Gallardo-Escarate C."/>
        </authorList>
    </citation>
    <scope>NUCLEOTIDE SEQUENCE [LARGE SCALE GENOMIC DNA]</scope>
</reference>
<dbReference type="InterPro" id="IPR036397">
    <property type="entry name" value="RNaseH_sf"/>
</dbReference>
<name>A0A7T8GTL1_CALRO</name>
<gene>
    <name evidence="1" type="ORF">FKW44_017861</name>
</gene>
<proteinExistence type="predicted"/>
<dbReference type="GO" id="GO:0003676">
    <property type="term" value="F:nucleic acid binding"/>
    <property type="evidence" value="ECO:0007669"/>
    <property type="project" value="InterPro"/>
</dbReference>
<sequence length="170" mass="19311">MSSELERRTVIIVALRCGRAPKEIIDFFKFPKATVYSIAKSFKESEDTEEGFLTPERKTPDRSVRKRSADFIDRLQTMIMTIQVFPCRHVTVVKSWMTQIAAGRPYLYQQDGAPAHTSNLVQNWCLENLDMFWSKEFWPPAALTSTPATTTCGASLRGTLTSVLTTLWTP</sequence>
<evidence type="ECO:0000313" key="1">
    <source>
        <dbReference type="EMBL" id="QQP37563.1"/>
    </source>
</evidence>
<dbReference type="OrthoDB" id="4843387at2759"/>
<protein>
    <submittedName>
        <fullName evidence="1">Transposable element tcb1 transposase</fullName>
    </submittedName>
</protein>
<dbReference type="Gene3D" id="3.30.420.10">
    <property type="entry name" value="Ribonuclease H-like superfamily/Ribonuclease H"/>
    <property type="match status" value="1"/>
</dbReference>
<keyword evidence="2" id="KW-1185">Reference proteome</keyword>
<dbReference type="Proteomes" id="UP000595437">
    <property type="component" value="Chromosome 12"/>
</dbReference>
<dbReference type="AlphaFoldDB" id="A0A7T8GTL1"/>
<accession>A0A7T8GTL1</accession>
<organism evidence="1 2">
    <name type="scientific">Caligus rogercresseyi</name>
    <name type="common">Sea louse</name>
    <dbReference type="NCBI Taxonomy" id="217165"/>
    <lineage>
        <taxon>Eukaryota</taxon>
        <taxon>Metazoa</taxon>
        <taxon>Ecdysozoa</taxon>
        <taxon>Arthropoda</taxon>
        <taxon>Crustacea</taxon>
        <taxon>Multicrustacea</taxon>
        <taxon>Hexanauplia</taxon>
        <taxon>Copepoda</taxon>
        <taxon>Siphonostomatoida</taxon>
        <taxon>Caligidae</taxon>
        <taxon>Caligus</taxon>
    </lineage>
</organism>
<evidence type="ECO:0000313" key="2">
    <source>
        <dbReference type="Proteomes" id="UP000595437"/>
    </source>
</evidence>
<dbReference type="EMBL" id="CP045901">
    <property type="protein sequence ID" value="QQP37563.1"/>
    <property type="molecule type" value="Genomic_DNA"/>
</dbReference>